<evidence type="ECO:0000256" key="7">
    <source>
        <dbReference type="RuleBase" id="RU361187"/>
    </source>
</evidence>
<dbReference type="InterPro" id="IPR006710">
    <property type="entry name" value="Glyco_hydro_43"/>
</dbReference>
<evidence type="ECO:0000259" key="9">
    <source>
        <dbReference type="Pfam" id="PF03422"/>
    </source>
</evidence>
<evidence type="ECO:0000313" key="10">
    <source>
        <dbReference type="EMBL" id="SDX18306.1"/>
    </source>
</evidence>
<dbReference type="GO" id="GO:0045493">
    <property type="term" value="P:xylan catabolic process"/>
    <property type="evidence" value="ECO:0007669"/>
    <property type="project" value="UniProtKB-KW"/>
</dbReference>
<dbReference type="Proteomes" id="UP000199595">
    <property type="component" value="Unassembled WGS sequence"/>
</dbReference>
<evidence type="ECO:0000256" key="3">
    <source>
        <dbReference type="ARBA" id="ARBA00022801"/>
    </source>
</evidence>
<dbReference type="InterPro" id="IPR052176">
    <property type="entry name" value="Glycosyl_Hydrlase_43_Enz"/>
</dbReference>
<dbReference type="PANTHER" id="PTHR43772">
    <property type="entry name" value="ENDO-1,4-BETA-XYLANASE"/>
    <property type="match status" value="1"/>
</dbReference>
<comment type="similarity">
    <text evidence="1 7">Belongs to the glycosyl hydrolase 43 family.</text>
</comment>
<gene>
    <name evidence="10" type="ORF">SAMN05444411_103296</name>
</gene>
<keyword evidence="5 7" id="KW-0326">Glycosidase</keyword>
<dbReference type="RefSeq" id="WP_090122643.1">
    <property type="nucleotide sequence ID" value="NZ_FNNJ01000003.1"/>
</dbReference>
<dbReference type="InterPro" id="IPR008979">
    <property type="entry name" value="Galactose-bd-like_sf"/>
</dbReference>
<dbReference type="GO" id="GO:0004553">
    <property type="term" value="F:hydrolase activity, hydrolyzing O-glycosyl compounds"/>
    <property type="evidence" value="ECO:0007669"/>
    <property type="project" value="InterPro"/>
</dbReference>
<keyword evidence="2" id="KW-0858">Xylan degradation</keyword>
<feature type="site" description="Important for catalytic activity, responsible for pKa modulation of the active site Glu and correct orientation of both the proton donor and substrate" evidence="6">
    <location>
        <position position="143"/>
    </location>
</feature>
<keyword evidence="4" id="KW-0119">Carbohydrate metabolism</keyword>
<keyword evidence="3 7" id="KW-0378">Hydrolase</keyword>
<name>A0A1H2ZLS6_9FLAO</name>
<keyword evidence="8" id="KW-0732">Signal</keyword>
<dbReference type="PANTHER" id="PTHR43772:SF2">
    <property type="entry name" value="PUTATIVE (AFU_ORTHOLOGUE AFUA_2G04480)-RELATED"/>
    <property type="match status" value="1"/>
</dbReference>
<dbReference type="AlphaFoldDB" id="A0A1H2ZLS6"/>
<dbReference type="CDD" id="cd18620">
    <property type="entry name" value="GH43_XylA-like"/>
    <property type="match status" value="1"/>
</dbReference>
<organism evidence="10 11">
    <name type="scientific">Lutibacter oricola</name>
    <dbReference type="NCBI Taxonomy" id="762486"/>
    <lineage>
        <taxon>Bacteria</taxon>
        <taxon>Pseudomonadati</taxon>
        <taxon>Bacteroidota</taxon>
        <taxon>Flavobacteriia</taxon>
        <taxon>Flavobacteriales</taxon>
        <taxon>Flavobacteriaceae</taxon>
        <taxon>Lutibacter</taxon>
    </lineage>
</organism>
<dbReference type="CDD" id="cd04084">
    <property type="entry name" value="CBM6_xylanase-like"/>
    <property type="match status" value="1"/>
</dbReference>
<dbReference type="GO" id="GO:0030246">
    <property type="term" value="F:carbohydrate binding"/>
    <property type="evidence" value="ECO:0007669"/>
    <property type="project" value="InterPro"/>
</dbReference>
<keyword evidence="2" id="KW-0624">Polysaccharide degradation</keyword>
<feature type="signal peptide" evidence="8">
    <location>
        <begin position="1"/>
        <end position="17"/>
    </location>
</feature>
<dbReference type="SUPFAM" id="SSF49785">
    <property type="entry name" value="Galactose-binding domain-like"/>
    <property type="match status" value="1"/>
</dbReference>
<dbReference type="Gene3D" id="2.60.120.260">
    <property type="entry name" value="Galactose-binding domain-like"/>
    <property type="match status" value="1"/>
</dbReference>
<dbReference type="InterPro" id="IPR023296">
    <property type="entry name" value="Glyco_hydro_beta-prop_sf"/>
</dbReference>
<dbReference type="Pfam" id="PF03422">
    <property type="entry name" value="CBM_6"/>
    <property type="match status" value="1"/>
</dbReference>
<dbReference type="InterPro" id="IPR005084">
    <property type="entry name" value="CBM6"/>
</dbReference>
<sequence length="437" mass="49277">MKKIALILFIVSLSVTAQNPITPPGMYIADPEAHVWEDGKLYIYGSRDESDDYWCSYTHHVLSSSDLKNWDITENAFSSKGKNDQVNFHDNLLFAPDAAYKNGTYYLYFCSPGKPKTEGVATSKNPNGPFTNGKQIKGAYSIDPAVLIDDDGQAYYYWGQGKPMVAKLKSNMVEIDKSTITYPLDKEGNIAFHEGSSIRKIGELYYLVFADDSRENRPTCLGYAIGNNPMGPFEYKGVIIDNVDCDPSSWNNHGSIEKFKDQWYVFYHRSTNNSQKFRKACIEPIYFNEDGTIDEVEMTSQGAGDPLNSKERIEAEWACGLSGNIRIATIDNKDLISEGLTKINNNDTAIYKYLSFDNKTTGIEVKTSPNSEGIIEIRLDNAKGKLIGKVEISSSKNVAYNISKRKLKNIKKGKHALYLTFKKKSKSELTIDWFKFY</sequence>
<evidence type="ECO:0000256" key="1">
    <source>
        <dbReference type="ARBA" id="ARBA00009865"/>
    </source>
</evidence>
<evidence type="ECO:0000256" key="2">
    <source>
        <dbReference type="ARBA" id="ARBA00022651"/>
    </source>
</evidence>
<evidence type="ECO:0000313" key="11">
    <source>
        <dbReference type="Proteomes" id="UP000199595"/>
    </source>
</evidence>
<dbReference type="Pfam" id="PF04616">
    <property type="entry name" value="Glyco_hydro_43"/>
    <property type="match status" value="1"/>
</dbReference>
<protein>
    <submittedName>
        <fullName evidence="10">Carbohydrate binding module (Family 6)</fullName>
    </submittedName>
</protein>
<evidence type="ECO:0000256" key="5">
    <source>
        <dbReference type="ARBA" id="ARBA00023295"/>
    </source>
</evidence>
<dbReference type="EMBL" id="FNNJ01000003">
    <property type="protein sequence ID" value="SDX18306.1"/>
    <property type="molecule type" value="Genomic_DNA"/>
</dbReference>
<dbReference type="Gene3D" id="2.115.10.20">
    <property type="entry name" value="Glycosyl hydrolase domain, family 43"/>
    <property type="match status" value="1"/>
</dbReference>
<dbReference type="OrthoDB" id="9763933at2"/>
<accession>A0A1H2ZLS6</accession>
<keyword evidence="11" id="KW-1185">Reference proteome</keyword>
<evidence type="ECO:0000256" key="6">
    <source>
        <dbReference type="PIRSR" id="PIRSR606710-2"/>
    </source>
</evidence>
<proteinExistence type="inferred from homology"/>
<feature type="domain" description="CBM6" evidence="9">
    <location>
        <begin position="337"/>
        <end position="436"/>
    </location>
</feature>
<evidence type="ECO:0000256" key="8">
    <source>
        <dbReference type="SAM" id="SignalP"/>
    </source>
</evidence>
<feature type="chain" id="PRO_5011569884" evidence="8">
    <location>
        <begin position="18"/>
        <end position="437"/>
    </location>
</feature>
<dbReference type="SUPFAM" id="SSF75005">
    <property type="entry name" value="Arabinanase/levansucrase/invertase"/>
    <property type="match status" value="1"/>
</dbReference>
<evidence type="ECO:0000256" key="4">
    <source>
        <dbReference type="ARBA" id="ARBA00023277"/>
    </source>
</evidence>
<reference evidence="10 11" key="1">
    <citation type="submission" date="2016-10" db="EMBL/GenBank/DDBJ databases">
        <authorList>
            <person name="de Groot N.N."/>
        </authorList>
    </citation>
    <scope>NUCLEOTIDE SEQUENCE [LARGE SCALE GENOMIC DNA]</scope>
    <source>
        <strain evidence="10 11">DSM 24956</strain>
    </source>
</reference>
<dbReference type="STRING" id="762486.SAMN05444411_103296"/>